<evidence type="ECO:0000259" key="19">
    <source>
        <dbReference type="Pfam" id="PF01761"/>
    </source>
</evidence>
<dbReference type="GO" id="GO:0003856">
    <property type="term" value="F:3-dehydroquinate synthase activity"/>
    <property type="evidence" value="ECO:0007669"/>
    <property type="project" value="UniProtKB-UniRule"/>
</dbReference>
<feature type="binding site" evidence="18">
    <location>
        <position position="272"/>
    </location>
    <ligand>
        <name>Zn(2+)</name>
        <dbReference type="ChEBI" id="CHEBI:29105"/>
    </ligand>
</feature>
<keyword evidence="10 18" id="KW-0028">Amino-acid biosynthesis</keyword>
<dbReference type="FunFam" id="3.40.50.1970:FF:000001">
    <property type="entry name" value="3-dehydroquinate synthase"/>
    <property type="match status" value="1"/>
</dbReference>
<keyword evidence="11 18" id="KW-0479">Metal-binding</keyword>
<evidence type="ECO:0000256" key="2">
    <source>
        <dbReference type="ARBA" id="ARBA00001911"/>
    </source>
</evidence>
<organism evidence="21 22">
    <name type="scientific">Emcibacter nanhaiensis</name>
    <dbReference type="NCBI Taxonomy" id="1505037"/>
    <lineage>
        <taxon>Bacteria</taxon>
        <taxon>Pseudomonadati</taxon>
        <taxon>Pseudomonadota</taxon>
        <taxon>Alphaproteobacteria</taxon>
        <taxon>Emcibacterales</taxon>
        <taxon>Emcibacteraceae</taxon>
        <taxon>Emcibacter</taxon>
    </lineage>
</organism>
<evidence type="ECO:0000256" key="7">
    <source>
        <dbReference type="ARBA" id="ARBA00013031"/>
    </source>
</evidence>
<feature type="domain" description="3-dehydroquinate synthase C-terminal" evidence="20">
    <location>
        <begin position="188"/>
        <end position="341"/>
    </location>
</feature>
<dbReference type="UniPathway" id="UPA00053">
    <property type="reaction ID" value="UER00085"/>
</dbReference>
<evidence type="ECO:0000256" key="15">
    <source>
        <dbReference type="ARBA" id="ARBA00023141"/>
    </source>
</evidence>
<keyword evidence="14 18" id="KW-0520">NAD</keyword>
<comment type="subcellular location">
    <subcellularLocation>
        <location evidence="4 18">Cytoplasm</location>
    </subcellularLocation>
</comment>
<evidence type="ECO:0000256" key="11">
    <source>
        <dbReference type="ARBA" id="ARBA00022723"/>
    </source>
</evidence>
<evidence type="ECO:0000313" key="22">
    <source>
        <dbReference type="Proteomes" id="UP000319148"/>
    </source>
</evidence>
<dbReference type="Gene3D" id="3.40.50.1970">
    <property type="match status" value="1"/>
</dbReference>
<keyword evidence="13 18" id="KW-0862">Zinc</keyword>
<evidence type="ECO:0000256" key="5">
    <source>
        <dbReference type="ARBA" id="ARBA00004661"/>
    </source>
</evidence>
<keyword evidence="9 18" id="KW-0963">Cytoplasm</keyword>
<dbReference type="GO" id="GO:0008652">
    <property type="term" value="P:amino acid biosynthetic process"/>
    <property type="evidence" value="ECO:0007669"/>
    <property type="project" value="UniProtKB-KW"/>
</dbReference>
<feature type="binding site" evidence="18">
    <location>
        <begin position="112"/>
        <end position="116"/>
    </location>
    <ligand>
        <name>NAD(+)</name>
        <dbReference type="ChEBI" id="CHEBI:57540"/>
    </ligand>
</feature>
<dbReference type="AlphaFoldDB" id="A0A501PMV4"/>
<feature type="binding site" evidence="18">
    <location>
        <position position="191"/>
    </location>
    <ligand>
        <name>Zn(2+)</name>
        <dbReference type="ChEBI" id="CHEBI:29105"/>
    </ligand>
</feature>
<sequence length="377" mass="41523">MNNPHPVETLRVDLGERSYDIVIGTGLLDRAADYIRPVLHRPRTMIVTDENVARHQLPRLEKSLRDGGIGFDTIVLPAGESSKSFARLEKLCEELLDKKLERKDMIIAFGGGVIGDLTGFAASILRRGMDFIQIPTTLLSQVDSSVGGKTGINTAHGKNLVGSFHQPRLVLTDVTTLDTLEPRQVLAGYAEVVKYGLIDDREFFLWLERNGRDLIAGDREKQIYAIKTSCAAKARVVAEDEKETGRRALLNLGHTFGHAVEAECGYSDSIFHGEAVAVGMAMAFDLSVKMGLCPAEDANRVSAHLTEVRLLARLTGFDHPVCKVKMTAEDLMKHMAQDKKVADGKLTFILARGIGKAFITQDVNPQQVREVLELSIY</sequence>
<dbReference type="EMBL" id="VFIY01000005">
    <property type="protein sequence ID" value="TPD61407.1"/>
    <property type="molecule type" value="Genomic_DNA"/>
</dbReference>
<dbReference type="GO" id="GO:0009073">
    <property type="term" value="P:aromatic amino acid family biosynthetic process"/>
    <property type="evidence" value="ECO:0007669"/>
    <property type="project" value="UniProtKB-KW"/>
</dbReference>
<dbReference type="NCBIfam" id="TIGR01357">
    <property type="entry name" value="aroB"/>
    <property type="match status" value="1"/>
</dbReference>
<feature type="binding site" evidence="18">
    <location>
        <begin position="136"/>
        <end position="137"/>
    </location>
    <ligand>
        <name>NAD(+)</name>
        <dbReference type="ChEBI" id="CHEBI:57540"/>
    </ligand>
</feature>
<dbReference type="SUPFAM" id="SSF56796">
    <property type="entry name" value="Dehydroquinate synthase-like"/>
    <property type="match status" value="1"/>
</dbReference>
<dbReference type="Proteomes" id="UP000319148">
    <property type="component" value="Unassembled WGS sequence"/>
</dbReference>
<feature type="binding site" evidence="18">
    <location>
        <begin position="176"/>
        <end position="179"/>
    </location>
    <ligand>
        <name>NAD(+)</name>
        <dbReference type="ChEBI" id="CHEBI:57540"/>
    </ligand>
</feature>
<dbReference type="CDD" id="cd08195">
    <property type="entry name" value="DHQS"/>
    <property type="match status" value="1"/>
</dbReference>
<comment type="catalytic activity">
    <reaction evidence="1 18">
        <text>7-phospho-2-dehydro-3-deoxy-D-arabino-heptonate = 3-dehydroquinate + phosphate</text>
        <dbReference type="Rhea" id="RHEA:21968"/>
        <dbReference type="ChEBI" id="CHEBI:32364"/>
        <dbReference type="ChEBI" id="CHEBI:43474"/>
        <dbReference type="ChEBI" id="CHEBI:58394"/>
        <dbReference type="EC" id="4.2.3.4"/>
    </reaction>
</comment>
<dbReference type="InterPro" id="IPR056179">
    <property type="entry name" value="DHQS_C"/>
</dbReference>
<dbReference type="RefSeq" id="WP_139938718.1">
    <property type="nucleotide sequence ID" value="NZ_JBHSYP010000003.1"/>
</dbReference>
<keyword evidence="12 18" id="KW-0547">Nucleotide-binding</keyword>
<dbReference type="InterPro" id="IPR016037">
    <property type="entry name" value="DHQ_synth_AroB"/>
</dbReference>
<dbReference type="GO" id="GO:0000166">
    <property type="term" value="F:nucleotide binding"/>
    <property type="evidence" value="ECO:0007669"/>
    <property type="project" value="UniProtKB-KW"/>
</dbReference>
<dbReference type="PANTHER" id="PTHR43622">
    <property type="entry name" value="3-DEHYDROQUINATE SYNTHASE"/>
    <property type="match status" value="1"/>
</dbReference>
<evidence type="ECO:0000256" key="14">
    <source>
        <dbReference type="ARBA" id="ARBA00023027"/>
    </source>
</evidence>
<comment type="caution">
    <text evidence="21">The sequence shown here is derived from an EMBL/GenBank/DDBJ whole genome shotgun (WGS) entry which is preliminary data.</text>
</comment>
<comment type="caution">
    <text evidence="18">Lacks conserved residue(s) required for the propagation of feature annotation.</text>
</comment>
<dbReference type="Pfam" id="PF01761">
    <property type="entry name" value="DHQ_synthase"/>
    <property type="match status" value="1"/>
</dbReference>
<evidence type="ECO:0000313" key="21">
    <source>
        <dbReference type="EMBL" id="TPD61407.1"/>
    </source>
</evidence>
<comment type="cofactor">
    <cofactor evidence="2 18">
        <name>NAD(+)</name>
        <dbReference type="ChEBI" id="CHEBI:57540"/>
    </cofactor>
</comment>
<dbReference type="Pfam" id="PF24621">
    <property type="entry name" value="DHQS_C"/>
    <property type="match status" value="1"/>
</dbReference>
<dbReference type="InterPro" id="IPR050071">
    <property type="entry name" value="Dehydroquinate_synthase"/>
</dbReference>
<evidence type="ECO:0000256" key="13">
    <source>
        <dbReference type="ARBA" id="ARBA00022833"/>
    </source>
</evidence>
<dbReference type="GO" id="GO:0009423">
    <property type="term" value="P:chorismate biosynthetic process"/>
    <property type="evidence" value="ECO:0007669"/>
    <property type="project" value="UniProtKB-UniRule"/>
</dbReference>
<evidence type="ECO:0000256" key="17">
    <source>
        <dbReference type="ARBA" id="ARBA00023285"/>
    </source>
</evidence>
<dbReference type="Gene3D" id="1.20.1090.10">
    <property type="entry name" value="Dehydroquinate synthase-like - alpha domain"/>
    <property type="match status" value="1"/>
</dbReference>
<feature type="binding site" evidence="18">
    <location>
        <position position="149"/>
    </location>
    <ligand>
        <name>NAD(+)</name>
        <dbReference type="ChEBI" id="CHEBI:57540"/>
    </ligand>
</feature>
<protein>
    <recommendedName>
        <fullName evidence="8 18">3-dehydroquinate synthase</fullName>
        <shortName evidence="18">DHQS</shortName>
        <ecNumber evidence="7 18">4.2.3.4</ecNumber>
    </recommendedName>
</protein>
<evidence type="ECO:0000256" key="3">
    <source>
        <dbReference type="ARBA" id="ARBA00003485"/>
    </source>
</evidence>
<evidence type="ECO:0000256" key="6">
    <source>
        <dbReference type="ARBA" id="ARBA00005412"/>
    </source>
</evidence>
<comment type="function">
    <text evidence="3 18">Catalyzes the conversion of 3-deoxy-D-arabino-heptulosonate 7-phosphate (DAHP) to dehydroquinate (DHQ).</text>
</comment>
<evidence type="ECO:0000256" key="1">
    <source>
        <dbReference type="ARBA" id="ARBA00001393"/>
    </source>
</evidence>
<keyword evidence="22" id="KW-1185">Reference proteome</keyword>
<evidence type="ECO:0000256" key="12">
    <source>
        <dbReference type="ARBA" id="ARBA00022741"/>
    </source>
</evidence>
<evidence type="ECO:0000256" key="10">
    <source>
        <dbReference type="ARBA" id="ARBA00022605"/>
    </source>
</evidence>
<dbReference type="GO" id="GO:0005737">
    <property type="term" value="C:cytoplasm"/>
    <property type="evidence" value="ECO:0007669"/>
    <property type="project" value="UniProtKB-SubCell"/>
</dbReference>
<evidence type="ECO:0000256" key="18">
    <source>
        <dbReference type="HAMAP-Rule" id="MF_00110"/>
    </source>
</evidence>
<dbReference type="EC" id="4.2.3.4" evidence="7 18"/>
<comment type="similarity">
    <text evidence="6 18">Belongs to the sugar phosphate cyclases superfamily. Dehydroquinate synthase family.</text>
</comment>
<keyword evidence="15 18" id="KW-0057">Aromatic amino acid biosynthesis</keyword>
<name>A0A501PMV4_9PROT</name>
<keyword evidence="17 18" id="KW-0170">Cobalt</keyword>
<evidence type="ECO:0000256" key="8">
    <source>
        <dbReference type="ARBA" id="ARBA00017684"/>
    </source>
</evidence>
<evidence type="ECO:0000256" key="9">
    <source>
        <dbReference type="ARBA" id="ARBA00022490"/>
    </source>
</evidence>
<evidence type="ECO:0000256" key="16">
    <source>
        <dbReference type="ARBA" id="ARBA00023239"/>
    </source>
</evidence>
<evidence type="ECO:0000259" key="20">
    <source>
        <dbReference type="Pfam" id="PF24621"/>
    </source>
</evidence>
<dbReference type="PIRSF" id="PIRSF001455">
    <property type="entry name" value="DHQ_synth"/>
    <property type="match status" value="1"/>
</dbReference>
<gene>
    <name evidence="18" type="primary">aroB</name>
    <name evidence="21" type="ORF">FIV46_04145</name>
</gene>
<evidence type="ECO:0000256" key="4">
    <source>
        <dbReference type="ARBA" id="ARBA00004496"/>
    </source>
</evidence>
<feature type="binding site" evidence="18">
    <location>
        <position position="254"/>
    </location>
    <ligand>
        <name>Zn(2+)</name>
        <dbReference type="ChEBI" id="CHEBI:29105"/>
    </ligand>
</feature>
<dbReference type="InterPro" id="IPR030963">
    <property type="entry name" value="DHQ_synth_fam"/>
</dbReference>
<comment type="cofactor">
    <cofactor evidence="18">
        <name>Co(2+)</name>
        <dbReference type="ChEBI" id="CHEBI:48828"/>
    </cofactor>
    <cofactor evidence="18">
        <name>Zn(2+)</name>
        <dbReference type="ChEBI" id="CHEBI:29105"/>
    </cofactor>
    <text evidence="18">Binds 1 divalent metal cation per subunit. Can use either Co(2+) or Zn(2+).</text>
</comment>
<comment type="pathway">
    <text evidence="5 18">Metabolic intermediate biosynthesis; chorismate biosynthesis; chorismate from D-erythrose 4-phosphate and phosphoenolpyruvate: step 2/7.</text>
</comment>
<keyword evidence="16 18" id="KW-0456">Lyase</keyword>
<proteinExistence type="inferred from homology"/>
<dbReference type="GO" id="GO:0046872">
    <property type="term" value="F:metal ion binding"/>
    <property type="evidence" value="ECO:0007669"/>
    <property type="project" value="UniProtKB-KW"/>
</dbReference>
<accession>A0A501PMV4</accession>
<feature type="domain" description="3-dehydroquinate synthase N-terminal" evidence="19">
    <location>
        <begin position="74"/>
        <end position="185"/>
    </location>
</feature>
<dbReference type="InterPro" id="IPR030960">
    <property type="entry name" value="DHQS/DOIS_N"/>
</dbReference>
<dbReference type="OrthoDB" id="9806583at2"/>
<reference evidence="22" key="1">
    <citation type="submission" date="2019-06" db="EMBL/GenBank/DDBJ databases">
        <title>The complete genome of Emcibacter congregatus ZYLT.</title>
        <authorList>
            <person name="Zhao Z."/>
        </authorList>
    </citation>
    <scope>NUCLEOTIDE SEQUENCE [LARGE SCALE GENOMIC DNA]</scope>
    <source>
        <strain evidence="22">MCCC 1A06723</strain>
    </source>
</reference>
<dbReference type="HAMAP" id="MF_00110">
    <property type="entry name" value="DHQ_synthase"/>
    <property type="match status" value="1"/>
</dbReference>
<feature type="binding site" evidence="18">
    <location>
        <position position="158"/>
    </location>
    <ligand>
        <name>NAD(+)</name>
        <dbReference type="ChEBI" id="CHEBI:57540"/>
    </ligand>
</feature>
<dbReference type="PANTHER" id="PTHR43622:SF7">
    <property type="entry name" value="3-DEHYDROQUINATE SYNTHASE, CHLOROPLASTIC"/>
    <property type="match status" value="1"/>
</dbReference>